<evidence type="ECO:0000313" key="4">
    <source>
        <dbReference type="Proteomes" id="UP001500034"/>
    </source>
</evidence>
<dbReference type="RefSeq" id="WP_345592516.1">
    <property type="nucleotide sequence ID" value="NZ_BAABCQ010000046.1"/>
</dbReference>
<evidence type="ECO:0008006" key="5">
    <source>
        <dbReference type="Google" id="ProtNLM"/>
    </source>
</evidence>
<feature type="transmembrane region" description="Helical" evidence="2">
    <location>
        <begin position="804"/>
        <end position="827"/>
    </location>
</feature>
<feature type="compositionally biased region" description="Polar residues" evidence="1">
    <location>
        <begin position="407"/>
        <end position="420"/>
    </location>
</feature>
<proteinExistence type="predicted"/>
<comment type="caution">
    <text evidence="3">The sequence shown here is derived from an EMBL/GenBank/DDBJ whole genome shotgun (WGS) entry which is preliminary data.</text>
</comment>
<dbReference type="Proteomes" id="UP001500034">
    <property type="component" value="Unassembled WGS sequence"/>
</dbReference>
<dbReference type="EMBL" id="BAABCQ010000046">
    <property type="protein sequence ID" value="GAA3977187.1"/>
    <property type="molecule type" value="Genomic_DNA"/>
</dbReference>
<feature type="transmembrane region" description="Helical" evidence="2">
    <location>
        <begin position="377"/>
        <end position="399"/>
    </location>
</feature>
<sequence length="866" mass="91618">MARQPKQADKGTSVLPQPRLAARLAWRLGRRPGQWIGASSTVFVAGLFTMAMFIALSTLSLSGAQEADRDLGRFDALASAEMTLPPGSKTPAPAMAGAAQQAGANESAAFLTALDVQLAVTPARNVTLLEGQWTPNPYPDMYELTAGHWPQQPGEIVVTDPGDVKAAPGQTLTVLGDVRLRVVGVADNHYANTSALLAAPGTWSSLDPKLAEGYPSLAAQPYLLWTGGPEQAVMDAVTKTLTPYSDGSGSQEAKGGPELLPGPPILRAQLETKAADYWIEKSPAGYTIPAVLVPIGAVLLMFGLVDRRLRRTTETMVSLGLRPATTVAAVSFACVAWCLAAATAGAAAGVATGWALRPLLAHLQDRPAGDVEGITDAATQLLALVAATGVLTGAGLLLARRTRSEQPHPTTTSPAHQPQAKNLRKKSAATVVRDVRQLAALGVWCVCMVYTATRLDTPSEGMFLTALITAAVVLTLPEFFGLATRLLTERDARRRLARRQLQADRRRAQAALAVLTVIIGASLGMLALLDTLIRSSENTVQPEVLPGQVLLAHRASSAFAPPERVLTVLKESKVLEGLPQVELHRLSKESVDETGPVPSTTRQGNDGGILAVDSPDDVPVLTGRPLTADQRALLNRGGLLVWADRDNAPPPEGQPTRLVVAEDDRILSKTPPLPSKPLELAPTGWRAGTDGILLVDTARRLDLPIAVRGPIMVADADDGQDARVQQILQDHAIDARAAYIHVEPEPPVPDTALYVSAAALALLALTTVLTALRGQTRALKTYIDSLIALGIPPSWGRHIILWQYALLLGTATLLGLFIAIVPTVALATQITDFQLSIPWGQMSLLLATLGLASVLAATRSTLALRR</sequence>
<protein>
    <recommendedName>
        <fullName evidence="5">FtsX-like permease family protein</fullName>
    </recommendedName>
</protein>
<feature type="region of interest" description="Disordered" evidence="1">
    <location>
        <begin position="589"/>
        <end position="616"/>
    </location>
</feature>
<reference evidence="4" key="1">
    <citation type="journal article" date="2019" name="Int. J. Syst. Evol. Microbiol.">
        <title>The Global Catalogue of Microorganisms (GCM) 10K type strain sequencing project: providing services to taxonomists for standard genome sequencing and annotation.</title>
        <authorList>
            <consortium name="The Broad Institute Genomics Platform"/>
            <consortium name="The Broad Institute Genome Sequencing Center for Infectious Disease"/>
            <person name="Wu L."/>
            <person name="Ma J."/>
        </authorList>
    </citation>
    <scope>NUCLEOTIDE SEQUENCE [LARGE SCALE GENOMIC DNA]</scope>
    <source>
        <strain evidence="4">JCM 17027</strain>
    </source>
</reference>
<organism evidence="3 4">
    <name type="scientific">Streptomyces marokkonensis</name>
    <dbReference type="NCBI Taxonomy" id="324855"/>
    <lineage>
        <taxon>Bacteria</taxon>
        <taxon>Bacillati</taxon>
        <taxon>Actinomycetota</taxon>
        <taxon>Actinomycetes</taxon>
        <taxon>Kitasatosporales</taxon>
        <taxon>Streptomycetaceae</taxon>
        <taxon>Streptomyces</taxon>
    </lineage>
</organism>
<feature type="transmembrane region" description="Helical" evidence="2">
    <location>
        <begin position="326"/>
        <end position="357"/>
    </location>
</feature>
<feature type="transmembrane region" description="Helical" evidence="2">
    <location>
        <begin position="35"/>
        <end position="56"/>
    </location>
</feature>
<feature type="transmembrane region" description="Helical" evidence="2">
    <location>
        <begin position="286"/>
        <end position="305"/>
    </location>
</feature>
<keyword evidence="2" id="KW-0812">Transmembrane</keyword>
<feature type="transmembrane region" description="Helical" evidence="2">
    <location>
        <begin position="508"/>
        <end position="529"/>
    </location>
</feature>
<keyword evidence="2" id="KW-0472">Membrane</keyword>
<accession>A0ABP7Q631</accession>
<feature type="transmembrane region" description="Helical" evidence="2">
    <location>
        <begin position="752"/>
        <end position="772"/>
    </location>
</feature>
<gene>
    <name evidence="3" type="ORF">GCM10022384_28900</name>
</gene>
<evidence type="ECO:0000313" key="3">
    <source>
        <dbReference type="EMBL" id="GAA3977187.1"/>
    </source>
</evidence>
<feature type="transmembrane region" description="Helical" evidence="2">
    <location>
        <begin position="839"/>
        <end position="858"/>
    </location>
</feature>
<keyword evidence="2" id="KW-1133">Transmembrane helix</keyword>
<feature type="region of interest" description="Disordered" evidence="1">
    <location>
        <begin position="403"/>
        <end position="423"/>
    </location>
</feature>
<feature type="transmembrane region" description="Helical" evidence="2">
    <location>
        <begin position="464"/>
        <end position="487"/>
    </location>
</feature>
<name>A0ABP7Q631_9ACTN</name>
<evidence type="ECO:0000256" key="2">
    <source>
        <dbReference type="SAM" id="Phobius"/>
    </source>
</evidence>
<feature type="transmembrane region" description="Helical" evidence="2">
    <location>
        <begin position="435"/>
        <end position="452"/>
    </location>
</feature>
<keyword evidence="4" id="KW-1185">Reference proteome</keyword>
<evidence type="ECO:0000256" key="1">
    <source>
        <dbReference type="SAM" id="MobiDB-lite"/>
    </source>
</evidence>